<reference evidence="2" key="2">
    <citation type="submission" date="2015-01" db="EMBL/GenBank/DDBJ databases">
        <title>Evolutionary Origins and Diversification of the Mycorrhizal Mutualists.</title>
        <authorList>
            <consortium name="DOE Joint Genome Institute"/>
            <consortium name="Mycorrhizal Genomics Consortium"/>
            <person name="Kohler A."/>
            <person name="Kuo A."/>
            <person name="Nagy L.G."/>
            <person name="Floudas D."/>
            <person name="Copeland A."/>
            <person name="Barry K.W."/>
            <person name="Cichocki N."/>
            <person name="Veneault-Fourrey C."/>
            <person name="LaButti K."/>
            <person name="Lindquist E.A."/>
            <person name="Lipzen A."/>
            <person name="Lundell T."/>
            <person name="Morin E."/>
            <person name="Murat C."/>
            <person name="Riley R."/>
            <person name="Ohm R."/>
            <person name="Sun H."/>
            <person name="Tunlid A."/>
            <person name="Henrissat B."/>
            <person name="Grigoriev I.V."/>
            <person name="Hibbett D.S."/>
            <person name="Martin F."/>
        </authorList>
    </citation>
    <scope>NUCLEOTIDE SEQUENCE [LARGE SCALE GENOMIC DNA]</scope>
    <source>
        <strain evidence="2">LaAM-08-1</strain>
    </source>
</reference>
<dbReference type="AlphaFoldDB" id="A0A0C9WYS3"/>
<gene>
    <name evidence="1" type="ORF">K443DRAFT_223837</name>
</gene>
<keyword evidence="2" id="KW-1185">Reference proteome</keyword>
<dbReference type="EMBL" id="KN838679">
    <property type="protein sequence ID" value="KIJ97980.1"/>
    <property type="molecule type" value="Genomic_DNA"/>
</dbReference>
<dbReference type="HOGENOM" id="CLU_1012163_0_0_1"/>
<dbReference type="Proteomes" id="UP000054477">
    <property type="component" value="Unassembled WGS sequence"/>
</dbReference>
<evidence type="ECO:0000313" key="2">
    <source>
        <dbReference type="Proteomes" id="UP000054477"/>
    </source>
</evidence>
<proteinExistence type="predicted"/>
<protein>
    <submittedName>
        <fullName evidence="1">Uncharacterized protein</fullName>
    </submittedName>
</protein>
<reference evidence="1 2" key="1">
    <citation type="submission" date="2014-04" db="EMBL/GenBank/DDBJ databases">
        <authorList>
            <consortium name="DOE Joint Genome Institute"/>
            <person name="Kuo A."/>
            <person name="Kohler A."/>
            <person name="Nagy L.G."/>
            <person name="Floudas D."/>
            <person name="Copeland A."/>
            <person name="Barry K.W."/>
            <person name="Cichocki N."/>
            <person name="Veneault-Fourrey C."/>
            <person name="LaButti K."/>
            <person name="Lindquist E.A."/>
            <person name="Lipzen A."/>
            <person name="Lundell T."/>
            <person name="Morin E."/>
            <person name="Murat C."/>
            <person name="Sun H."/>
            <person name="Tunlid A."/>
            <person name="Henrissat B."/>
            <person name="Grigoriev I.V."/>
            <person name="Hibbett D.S."/>
            <person name="Martin F."/>
            <person name="Nordberg H.P."/>
            <person name="Cantor M.N."/>
            <person name="Hua S.X."/>
        </authorList>
    </citation>
    <scope>NUCLEOTIDE SEQUENCE [LARGE SCALE GENOMIC DNA]</scope>
    <source>
        <strain evidence="1 2">LaAM-08-1</strain>
    </source>
</reference>
<dbReference type="OrthoDB" id="3177611at2759"/>
<accession>A0A0C9WYS3</accession>
<name>A0A0C9WYS3_9AGAR</name>
<organism evidence="1 2">
    <name type="scientific">Laccaria amethystina LaAM-08-1</name>
    <dbReference type="NCBI Taxonomy" id="1095629"/>
    <lineage>
        <taxon>Eukaryota</taxon>
        <taxon>Fungi</taxon>
        <taxon>Dikarya</taxon>
        <taxon>Basidiomycota</taxon>
        <taxon>Agaricomycotina</taxon>
        <taxon>Agaricomycetes</taxon>
        <taxon>Agaricomycetidae</taxon>
        <taxon>Agaricales</taxon>
        <taxon>Agaricineae</taxon>
        <taxon>Hydnangiaceae</taxon>
        <taxon>Laccaria</taxon>
    </lineage>
</organism>
<sequence length="275" mass="30967">MLRASLKLVLRRSVGLRLAIGTPRSISIVRSGRGQGRFKAEACPTTKRAPAPVSERFASRYQFPDEQGTPPDQFDFLSLESFEKMSHNPKFWLPLPDPDNALSTAYLVLVRMIMYMGRPEVSDEERERHWEDFEFAPAPPTFEIGRARTCVSICTSVIAAHILSSIPNDSPLRTSHPQVFKTNEALVMLHDLFLADRVKDGKGWENIKVNQPSKSSRRLLPIRFCPPLGCLRRCCVTQSQQLSKHERAHATLSAFESAFAPSTSYISRAGPTQHF</sequence>
<evidence type="ECO:0000313" key="1">
    <source>
        <dbReference type="EMBL" id="KIJ97980.1"/>
    </source>
</evidence>